<feature type="transmembrane region" description="Helical" evidence="2">
    <location>
        <begin position="176"/>
        <end position="200"/>
    </location>
</feature>
<keyword evidence="2" id="KW-0812">Transmembrane</keyword>
<evidence type="ECO:0000313" key="5">
    <source>
        <dbReference type="Proteomes" id="UP000316388"/>
    </source>
</evidence>
<accession>A0A554XPZ0</accession>
<dbReference type="NCBIfam" id="TIGR02098">
    <property type="entry name" value="MJ0042_CXXC"/>
    <property type="match status" value="1"/>
</dbReference>
<comment type="caution">
    <text evidence="4">The sequence shown here is derived from an EMBL/GenBank/DDBJ whole genome shotgun (WGS) entry which is preliminary data.</text>
</comment>
<evidence type="ECO:0000259" key="3">
    <source>
        <dbReference type="Pfam" id="PF13719"/>
    </source>
</evidence>
<keyword evidence="2" id="KW-0472">Membrane</keyword>
<dbReference type="Pfam" id="PF13719">
    <property type="entry name" value="Zn_ribbon_5"/>
    <property type="match status" value="1"/>
</dbReference>
<organism evidence="4 5">
    <name type="scientific">Tepidimonas fonticaldi</name>
    <dbReference type="NCBI Taxonomy" id="1101373"/>
    <lineage>
        <taxon>Bacteria</taxon>
        <taxon>Pseudomonadati</taxon>
        <taxon>Pseudomonadota</taxon>
        <taxon>Betaproteobacteria</taxon>
        <taxon>Burkholderiales</taxon>
        <taxon>Tepidimonas</taxon>
    </lineage>
</organism>
<feature type="compositionally biased region" description="Pro residues" evidence="1">
    <location>
        <begin position="48"/>
        <end position="82"/>
    </location>
</feature>
<feature type="compositionally biased region" description="Basic and acidic residues" evidence="1">
    <location>
        <begin position="114"/>
        <end position="124"/>
    </location>
</feature>
<feature type="compositionally biased region" description="Pro residues" evidence="1">
    <location>
        <begin position="92"/>
        <end position="106"/>
    </location>
</feature>
<reference evidence="4 5" key="1">
    <citation type="submission" date="2019-07" db="EMBL/GenBank/DDBJ databases">
        <title>Tepidimonas fonticaldi AT-A2 draft genome.</title>
        <authorList>
            <person name="Da Costa M.S."/>
            <person name="Froufe H.J.C."/>
            <person name="Egas C."/>
            <person name="Albuquerque L."/>
        </authorList>
    </citation>
    <scope>NUCLEOTIDE SEQUENCE [LARGE SCALE GENOMIC DNA]</scope>
    <source>
        <strain evidence="4 5">AT-A2</strain>
    </source>
</reference>
<name>A0A554XPZ0_9BURK</name>
<feature type="domain" description="Zinc finger/thioredoxin putative" evidence="3">
    <location>
        <begin position="4"/>
        <end position="39"/>
    </location>
</feature>
<evidence type="ECO:0000313" key="4">
    <source>
        <dbReference type="EMBL" id="TSE37906.1"/>
    </source>
</evidence>
<dbReference type="Pfam" id="PF11906">
    <property type="entry name" value="DUF3426"/>
    <property type="match status" value="1"/>
</dbReference>
<dbReference type="AlphaFoldDB" id="A0A554XPZ0"/>
<keyword evidence="2" id="KW-1133">Transmembrane helix</keyword>
<sequence>MSFITRCPSCGTAFKVVADQLKIADGWVRCGHCQQVFDATLDLQPAFAPLPPSAPPPSPGGAPPSPEATPQPTAPPPMPAAEPPGNAAAEPGPAPEPEPEPAPWSEPEPEPEPESDRQEPRDDGYDAAPSVEAGGADVAGDQSGDHDPFVAQTAAPAQEPSFVRQARRRAFWRRPVVRVILALLALGLAALLAGQIAWVWRDTLAARYPAARPALAAFCDRLGCTIAPPRRPQDVLIEGSVLLRRAPDRYSFHLVVRNHADTEVAAPALELTLTDLQDQVLVRRVWTPDAWPQPLERLAPGAEWPLQLELAFDHPDATRMTGYRAVLFYP</sequence>
<dbReference type="InterPro" id="IPR021834">
    <property type="entry name" value="DUF3426"/>
</dbReference>
<evidence type="ECO:0000256" key="1">
    <source>
        <dbReference type="SAM" id="MobiDB-lite"/>
    </source>
</evidence>
<evidence type="ECO:0000256" key="2">
    <source>
        <dbReference type="SAM" id="Phobius"/>
    </source>
</evidence>
<proteinExistence type="predicted"/>
<dbReference type="EMBL" id="VJOO01000003">
    <property type="protein sequence ID" value="TSE37906.1"/>
    <property type="molecule type" value="Genomic_DNA"/>
</dbReference>
<protein>
    <submittedName>
        <fullName evidence="4">Family finger-like domain protein</fullName>
    </submittedName>
</protein>
<dbReference type="RefSeq" id="WP_143968304.1">
    <property type="nucleotide sequence ID" value="NZ_VJOO01000003.1"/>
</dbReference>
<dbReference type="Proteomes" id="UP000316388">
    <property type="component" value="Unassembled WGS sequence"/>
</dbReference>
<gene>
    <name evidence="4" type="ORF">Tfont_00559</name>
</gene>
<feature type="region of interest" description="Disordered" evidence="1">
    <location>
        <begin position="47"/>
        <end position="161"/>
    </location>
</feature>
<dbReference type="InterPro" id="IPR011723">
    <property type="entry name" value="Znf/thioredoxin_put"/>
</dbReference>